<dbReference type="Pfam" id="PF10728">
    <property type="entry name" value="DUF2520"/>
    <property type="match status" value="1"/>
</dbReference>
<dbReference type="InterPro" id="IPR019665">
    <property type="entry name" value="OxRdtase/DH_put_Rossmann_dom"/>
</dbReference>
<keyword evidence="1" id="KW-0560">Oxidoreductase</keyword>
<evidence type="ECO:0000256" key="1">
    <source>
        <dbReference type="ARBA" id="ARBA00023002"/>
    </source>
</evidence>
<organism evidence="4 5">
    <name type="scientific">Microbulbifer okhotskensis</name>
    <dbReference type="NCBI Taxonomy" id="2926617"/>
    <lineage>
        <taxon>Bacteria</taxon>
        <taxon>Pseudomonadati</taxon>
        <taxon>Pseudomonadota</taxon>
        <taxon>Gammaproteobacteria</taxon>
        <taxon>Cellvibrionales</taxon>
        <taxon>Microbulbiferaceae</taxon>
        <taxon>Microbulbifer</taxon>
    </lineage>
</organism>
<dbReference type="Gene3D" id="3.40.50.720">
    <property type="entry name" value="NAD(P)-binding Rossmann-like Domain"/>
    <property type="match status" value="1"/>
</dbReference>
<feature type="domain" description="Putative oxidoreductase/dehydrogenase Rossmann-like" evidence="2">
    <location>
        <begin position="5"/>
        <end position="108"/>
    </location>
</feature>
<dbReference type="SUPFAM" id="SSF51735">
    <property type="entry name" value="NAD(P)-binding Rossmann-fold domains"/>
    <property type="match status" value="1"/>
</dbReference>
<name>A0A9X2EMM1_9GAMM</name>
<dbReference type="PANTHER" id="PTHR40459">
    <property type="entry name" value="CONSERVED HYPOTHETICAL ALANINE AND LEUCINE RICH PROTEIN"/>
    <property type="match status" value="1"/>
</dbReference>
<keyword evidence="5" id="KW-1185">Reference proteome</keyword>
<evidence type="ECO:0000313" key="5">
    <source>
        <dbReference type="Proteomes" id="UP001139028"/>
    </source>
</evidence>
<protein>
    <submittedName>
        <fullName evidence="4">DUF2520 domain-containing protein</fullName>
    </submittedName>
</protein>
<dbReference type="GO" id="GO:0016491">
    <property type="term" value="F:oxidoreductase activity"/>
    <property type="evidence" value="ECO:0007669"/>
    <property type="project" value="UniProtKB-KW"/>
</dbReference>
<dbReference type="Proteomes" id="UP001139028">
    <property type="component" value="Unassembled WGS sequence"/>
</dbReference>
<reference evidence="4" key="1">
    <citation type="journal article" date="2022" name="Arch. Microbiol.">
        <title>Microbulbifer okhotskensis sp. nov., isolated from a deep bottom sediment of the Okhotsk Sea.</title>
        <authorList>
            <person name="Romanenko L."/>
            <person name="Kurilenko V."/>
            <person name="Otstavnykh N."/>
            <person name="Velansky P."/>
            <person name="Isaeva M."/>
            <person name="Mikhailov V."/>
        </authorList>
    </citation>
    <scope>NUCLEOTIDE SEQUENCE</scope>
    <source>
        <strain evidence="4">OS29</strain>
    </source>
</reference>
<dbReference type="EMBL" id="JALBWM010000047">
    <property type="protein sequence ID" value="MCO1335044.1"/>
    <property type="molecule type" value="Genomic_DNA"/>
</dbReference>
<feature type="domain" description="DUF2520" evidence="3">
    <location>
        <begin position="136"/>
        <end position="261"/>
    </location>
</feature>
<dbReference type="Gene3D" id="1.10.1040.20">
    <property type="entry name" value="ProC-like, C-terminal domain"/>
    <property type="match status" value="1"/>
</dbReference>
<comment type="caution">
    <text evidence="4">The sequence shown here is derived from an EMBL/GenBank/DDBJ whole genome shotgun (WGS) entry which is preliminary data.</text>
</comment>
<dbReference type="PANTHER" id="PTHR40459:SF1">
    <property type="entry name" value="CONSERVED HYPOTHETICAL ALANINE AND LEUCINE RICH PROTEIN"/>
    <property type="match status" value="1"/>
</dbReference>
<sequence>MGHLNIIGAGRLGRTLGRLWQEGGTFQIQSVYNRSPASALAAIEFIGAGQVARSIASMPKANYWLIACTDSEIANVAQQLAQTGLVDDQAIVFHCSGALSSEVLTPLKPASVASAHPVHSFAKPEYSLGTFAGSSVTLEGDNPAVERLANIFTAIDGETLAIDPESKSLYHAGSVIASNYLTTLMDLSLQSFAAAGIERDNALRLLTPIVMQTVENNMALGPEKSLTGPIARGDLETVEAQVESLTAVDDQLAVCYRHLGLACVKLARRGPLSKESAAKLIELLSEPTR</sequence>
<dbReference type="InterPro" id="IPR037108">
    <property type="entry name" value="TM1727-like_C_sf"/>
</dbReference>
<accession>A0A9X2EMM1</accession>
<gene>
    <name evidence="4" type="ORF">MO867_11935</name>
</gene>
<dbReference type="AlphaFoldDB" id="A0A9X2EMM1"/>
<proteinExistence type="predicted"/>
<evidence type="ECO:0000259" key="3">
    <source>
        <dbReference type="Pfam" id="PF10728"/>
    </source>
</evidence>
<dbReference type="InterPro" id="IPR008927">
    <property type="entry name" value="6-PGluconate_DH-like_C_sf"/>
</dbReference>
<dbReference type="InterPro" id="IPR018931">
    <property type="entry name" value="DUF2520"/>
</dbReference>
<evidence type="ECO:0000259" key="2">
    <source>
        <dbReference type="Pfam" id="PF10727"/>
    </source>
</evidence>
<dbReference type="Pfam" id="PF10727">
    <property type="entry name" value="Rossmann-like"/>
    <property type="match status" value="1"/>
</dbReference>
<dbReference type="RefSeq" id="WP_252467293.1">
    <property type="nucleotide sequence ID" value="NZ_JALBWM010000047.1"/>
</dbReference>
<dbReference type="SUPFAM" id="SSF48179">
    <property type="entry name" value="6-phosphogluconate dehydrogenase C-terminal domain-like"/>
    <property type="match status" value="1"/>
</dbReference>
<dbReference type="InterPro" id="IPR036291">
    <property type="entry name" value="NAD(P)-bd_dom_sf"/>
</dbReference>
<evidence type="ECO:0000313" key="4">
    <source>
        <dbReference type="EMBL" id="MCO1335044.1"/>
    </source>
</evidence>